<dbReference type="Proteomes" id="UP000693970">
    <property type="component" value="Unassembled WGS sequence"/>
</dbReference>
<protein>
    <submittedName>
        <fullName evidence="7">High affinity nitrate/nitrite transporter transmembrane protein</fullName>
    </submittedName>
</protein>
<evidence type="ECO:0000313" key="7">
    <source>
        <dbReference type="EMBL" id="KAG7354750.1"/>
    </source>
</evidence>
<keyword evidence="2 6" id="KW-0812">Transmembrane</keyword>
<feature type="compositionally biased region" description="Basic residues" evidence="5">
    <location>
        <begin position="579"/>
        <end position="595"/>
    </location>
</feature>
<keyword evidence="3 6" id="KW-1133">Transmembrane helix</keyword>
<comment type="caution">
    <text evidence="7">The sequence shown here is derived from an EMBL/GenBank/DDBJ whole genome shotgun (WGS) entry which is preliminary data.</text>
</comment>
<dbReference type="EMBL" id="JAGRRH010000016">
    <property type="protein sequence ID" value="KAG7354750.1"/>
    <property type="molecule type" value="Genomic_DNA"/>
</dbReference>
<evidence type="ECO:0000256" key="6">
    <source>
        <dbReference type="SAM" id="Phobius"/>
    </source>
</evidence>
<reference evidence="7" key="2">
    <citation type="submission" date="2021-04" db="EMBL/GenBank/DDBJ databases">
        <authorList>
            <person name="Podell S."/>
        </authorList>
    </citation>
    <scope>NUCLEOTIDE SEQUENCE</scope>
    <source>
        <strain evidence="7">Hildebrandi</strain>
    </source>
</reference>
<feature type="transmembrane region" description="Helical" evidence="6">
    <location>
        <begin position="222"/>
        <end position="242"/>
    </location>
</feature>
<evidence type="ECO:0000256" key="4">
    <source>
        <dbReference type="ARBA" id="ARBA00023136"/>
    </source>
</evidence>
<sequence length="595" mass="66029">MRSMYPHPDDGMDSTDGEVRETRLMRSRSEDALKQLKVNYASIPSERLLAPASSLHRQDENSQTAKQTPKTMPYSPSRRRDRNRNGIALWYCPQTNDEGDSVANSDEGEDEFEFVVHAKDRLLGKTNHFDLPNSPERGFRATTFSVFSMSRPYMRAMHASWICFFASYSVQFAMAPLLPQLELSLKLSKQDIWLSNVWMVVGGIPMRFILGPLCDTHGPRFVMCIMLLACAIPCALSGLLIFNLPSLLFVRFIIGSMDAFVPSQCWITTMFVRECTGTIMAIVAGLGASGSAFSQLLVGFLFDGWSKWTNGDDDLAWKLTLIFPAAFALFVATWAYFNSDDCPLGNFLDVKRAGLMLERSAVDSFRSGVVNLNSWLLCVQYAFSSGVDTTLCNGIAMYYHVTYHEKISRIGAIAALYGCSALWARGLGGYISDKIGNRFSLAGRLWVHFLFMITQGGANIWFARSEELNASLFAMTIFSILIQISTGTCYGIVPFIDSANTGSVAGIVGGGGNVGAVVLGLVFMCNEYQRAFEIMSCCTIASALLTPFIAVKGYKGMLFGKDDHDDPSRKQQSPLLVPKMRHSPHFVKLKRRPHK</sequence>
<dbReference type="OrthoDB" id="434240at2759"/>
<feature type="region of interest" description="Disordered" evidence="5">
    <location>
        <begin position="562"/>
        <end position="595"/>
    </location>
</feature>
<feature type="transmembrane region" description="Helical" evidence="6">
    <location>
        <begin position="531"/>
        <end position="551"/>
    </location>
</feature>
<evidence type="ECO:0000256" key="5">
    <source>
        <dbReference type="SAM" id="MobiDB-lite"/>
    </source>
</evidence>
<dbReference type="InterPro" id="IPR011701">
    <property type="entry name" value="MFS"/>
</dbReference>
<comment type="subcellular location">
    <subcellularLocation>
        <location evidence="1">Membrane</location>
        <topology evidence="1">Multi-pass membrane protein</topology>
    </subcellularLocation>
</comment>
<feature type="transmembrane region" description="Helical" evidence="6">
    <location>
        <begin position="445"/>
        <end position="463"/>
    </location>
</feature>
<evidence type="ECO:0000256" key="3">
    <source>
        <dbReference type="ARBA" id="ARBA00022989"/>
    </source>
</evidence>
<evidence type="ECO:0000256" key="1">
    <source>
        <dbReference type="ARBA" id="ARBA00004141"/>
    </source>
</evidence>
<feature type="transmembrane region" description="Helical" evidence="6">
    <location>
        <begin position="279"/>
        <end position="303"/>
    </location>
</feature>
<feature type="transmembrane region" description="Helical" evidence="6">
    <location>
        <begin position="192"/>
        <end position="210"/>
    </location>
</feature>
<dbReference type="GO" id="GO:0015112">
    <property type="term" value="F:nitrate transmembrane transporter activity"/>
    <property type="evidence" value="ECO:0007669"/>
    <property type="project" value="InterPro"/>
</dbReference>
<proteinExistence type="predicted"/>
<dbReference type="PANTHER" id="PTHR23515">
    <property type="entry name" value="HIGH-AFFINITY NITRATE TRANSPORTER 2.3"/>
    <property type="match status" value="1"/>
</dbReference>
<feature type="transmembrane region" description="Helical" evidence="6">
    <location>
        <begin position="159"/>
        <end position="180"/>
    </location>
</feature>
<organism evidence="7 8">
    <name type="scientific">Nitzschia inconspicua</name>
    <dbReference type="NCBI Taxonomy" id="303405"/>
    <lineage>
        <taxon>Eukaryota</taxon>
        <taxon>Sar</taxon>
        <taxon>Stramenopiles</taxon>
        <taxon>Ochrophyta</taxon>
        <taxon>Bacillariophyta</taxon>
        <taxon>Bacillariophyceae</taxon>
        <taxon>Bacillariophycidae</taxon>
        <taxon>Bacillariales</taxon>
        <taxon>Bacillariaceae</taxon>
        <taxon>Nitzschia</taxon>
    </lineage>
</organism>
<feature type="compositionally biased region" description="Polar residues" evidence="5">
    <location>
        <begin position="61"/>
        <end position="70"/>
    </location>
</feature>
<accession>A0A9K3L4R1</accession>
<feature type="transmembrane region" description="Helical" evidence="6">
    <location>
        <begin position="248"/>
        <end position="267"/>
    </location>
</feature>
<name>A0A9K3L4R1_9STRA</name>
<dbReference type="Pfam" id="PF07690">
    <property type="entry name" value="MFS_1"/>
    <property type="match status" value="1"/>
</dbReference>
<evidence type="ECO:0000256" key="2">
    <source>
        <dbReference type="ARBA" id="ARBA00022692"/>
    </source>
</evidence>
<evidence type="ECO:0000313" key="8">
    <source>
        <dbReference type="Proteomes" id="UP000693970"/>
    </source>
</evidence>
<feature type="transmembrane region" description="Helical" evidence="6">
    <location>
        <begin position="505"/>
        <end position="524"/>
    </location>
</feature>
<feature type="transmembrane region" description="Helical" evidence="6">
    <location>
        <begin position="315"/>
        <end position="337"/>
    </location>
</feature>
<reference evidence="7" key="1">
    <citation type="journal article" date="2021" name="Sci. Rep.">
        <title>Diploid genomic architecture of Nitzschia inconspicua, an elite biomass production diatom.</title>
        <authorList>
            <person name="Oliver A."/>
            <person name="Podell S."/>
            <person name="Pinowska A."/>
            <person name="Traller J.C."/>
            <person name="Smith S.R."/>
            <person name="McClure R."/>
            <person name="Beliaev A."/>
            <person name="Bohutskyi P."/>
            <person name="Hill E.A."/>
            <person name="Rabines A."/>
            <person name="Zheng H."/>
            <person name="Allen L.Z."/>
            <person name="Kuo A."/>
            <person name="Grigoriev I.V."/>
            <person name="Allen A.E."/>
            <person name="Hazlebeck D."/>
            <person name="Allen E.E."/>
        </authorList>
    </citation>
    <scope>NUCLEOTIDE SEQUENCE</scope>
    <source>
        <strain evidence="7">Hildebrandi</strain>
    </source>
</reference>
<keyword evidence="8" id="KW-1185">Reference proteome</keyword>
<keyword evidence="4 6" id="KW-0472">Membrane</keyword>
<gene>
    <name evidence="7" type="ORF">IV203_004106</name>
</gene>
<dbReference type="InterPro" id="IPR044772">
    <property type="entry name" value="NO3_transporter"/>
</dbReference>
<dbReference type="AlphaFoldDB" id="A0A9K3L4R1"/>
<feature type="transmembrane region" description="Helical" evidence="6">
    <location>
        <begin position="470"/>
        <end position="493"/>
    </location>
</feature>
<feature type="region of interest" description="Disordered" evidence="5">
    <location>
        <begin position="50"/>
        <end position="81"/>
    </location>
</feature>
<dbReference type="GO" id="GO:0016020">
    <property type="term" value="C:membrane"/>
    <property type="evidence" value="ECO:0007669"/>
    <property type="project" value="UniProtKB-SubCell"/>
</dbReference>
<feature type="transmembrane region" description="Helical" evidence="6">
    <location>
        <begin position="407"/>
        <end position="425"/>
    </location>
</feature>